<dbReference type="PANTHER" id="PTHR45436:SF15">
    <property type="entry name" value="SENSOR HISTIDINE KINASE CUSS"/>
    <property type="match status" value="1"/>
</dbReference>
<feature type="transmembrane region" description="Helical" evidence="16">
    <location>
        <begin position="12"/>
        <end position="30"/>
    </location>
</feature>
<keyword evidence="11" id="KW-0067">ATP-binding</keyword>
<protein>
    <recommendedName>
        <fullName evidence="3">histidine kinase</fullName>
        <ecNumber evidence="3">2.7.13.3</ecNumber>
    </recommendedName>
</protein>
<keyword evidence="13" id="KW-0902">Two-component regulatory system</keyword>
<organism evidence="19">
    <name type="scientific">hydrothermal vent metagenome</name>
    <dbReference type="NCBI Taxonomy" id="652676"/>
    <lineage>
        <taxon>unclassified sequences</taxon>
        <taxon>metagenomes</taxon>
        <taxon>ecological metagenomes</taxon>
    </lineage>
</organism>
<dbReference type="FunFam" id="3.30.565.10:FF:000006">
    <property type="entry name" value="Sensor histidine kinase WalK"/>
    <property type="match status" value="1"/>
</dbReference>
<dbReference type="SMART" id="SM00304">
    <property type="entry name" value="HAMP"/>
    <property type="match status" value="1"/>
</dbReference>
<dbReference type="InterPro" id="IPR050428">
    <property type="entry name" value="TCS_sensor_his_kinase"/>
</dbReference>
<sequence length="468" mass="53026">MKRPTSLTLRLTLLFSAVATVVLLSFGWLIERSIEEHFILQDIKELKIVAQAVERSLSTLQSSHDSTSKNRELERAKQRFSDMLVGHHSTLLLITDATEQRLYFNTGPDLSLIQRPTRGLQQGVVQQWNNGKHNYRVFIQQIIGKNNLLYTVTVAVAIDFHLHFLTTFRHTLWLMVACGIIVMGVMGWVAVRQGHRPLHRIVEQISQTSANEFNTLLDPSIVPAELTELALSYNELLQRMEEAFNRLSNFSADIAHELRTPVTNLMTQTQVALSQARDTNEYQEILYSNMEEYERMAQMIGDMLFLAKADNTRHPPNTEEIELQSEVHNLFDYYGAWAEECHVSLALSGDAHVQADRLMLRRALSNLLSNAIRYTPKKNRVDVILSQTEDEVIIIVQNPGTPIPAEHLEKIFDRFYRTDPSRQRSGEGAGLGLAIVKSIVEAHSGTIVATSDETGTQFSINLPRIVDA</sequence>
<dbReference type="SUPFAM" id="SSF55874">
    <property type="entry name" value="ATPase domain of HSP90 chaperone/DNA topoisomerase II/histidine kinase"/>
    <property type="match status" value="1"/>
</dbReference>
<evidence type="ECO:0000259" key="18">
    <source>
        <dbReference type="PROSITE" id="PS50885"/>
    </source>
</evidence>
<evidence type="ECO:0000256" key="15">
    <source>
        <dbReference type="SAM" id="Coils"/>
    </source>
</evidence>
<evidence type="ECO:0000256" key="6">
    <source>
        <dbReference type="ARBA" id="ARBA00022553"/>
    </source>
</evidence>
<evidence type="ECO:0000256" key="10">
    <source>
        <dbReference type="ARBA" id="ARBA00022777"/>
    </source>
</evidence>
<dbReference type="InterPro" id="IPR006290">
    <property type="entry name" value="CztS_silS_copS"/>
</dbReference>
<dbReference type="GO" id="GO:0000155">
    <property type="term" value="F:phosphorelay sensor kinase activity"/>
    <property type="evidence" value="ECO:0007669"/>
    <property type="project" value="InterPro"/>
</dbReference>
<dbReference type="InterPro" id="IPR048590">
    <property type="entry name" value="CusS-like_sensor"/>
</dbReference>
<evidence type="ECO:0000256" key="12">
    <source>
        <dbReference type="ARBA" id="ARBA00022989"/>
    </source>
</evidence>
<feature type="domain" description="HAMP" evidence="18">
    <location>
        <begin position="192"/>
        <end position="245"/>
    </location>
</feature>
<evidence type="ECO:0000256" key="13">
    <source>
        <dbReference type="ARBA" id="ARBA00023012"/>
    </source>
</evidence>
<evidence type="ECO:0000256" key="14">
    <source>
        <dbReference type="ARBA" id="ARBA00023136"/>
    </source>
</evidence>
<evidence type="ECO:0000256" key="1">
    <source>
        <dbReference type="ARBA" id="ARBA00000085"/>
    </source>
</evidence>
<keyword evidence="15" id="KW-0175">Coiled coil</keyword>
<dbReference type="InterPro" id="IPR003660">
    <property type="entry name" value="HAMP_dom"/>
</dbReference>
<keyword evidence="7" id="KW-0808">Transferase</keyword>
<dbReference type="PROSITE" id="PS50109">
    <property type="entry name" value="HIS_KIN"/>
    <property type="match status" value="1"/>
</dbReference>
<evidence type="ECO:0000256" key="16">
    <source>
        <dbReference type="SAM" id="Phobius"/>
    </source>
</evidence>
<dbReference type="SMART" id="SM00387">
    <property type="entry name" value="HATPase_c"/>
    <property type="match status" value="1"/>
</dbReference>
<dbReference type="CDD" id="cd00082">
    <property type="entry name" value="HisKA"/>
    <property type="match status" value="1"/>
</dbReference>
<dbReference type="PROSITE" id="PS50885">
    <property type="entry name" value="HAMP"/>
    <property type="match status" value="1"/>
</dbReference>
<accession>A0A3B0ZXY5</accession>
<dbReference type="Pfam" id="PF00512">
    <property type="entry name" value="HisKA"/>
    <property type="match status" value="1"/>
</dbReference>
<dbReference type="InterPro" id="IPR036097">
    <property type="entry name" value="HisK_dim/P_sf"/>
</dbReference>
<dbReference type="SUPFAM" id="SSF47384">
    <property type="entry name" value="Homodimeric domain of signal transducing histidine kinase"/>
    <property type="match status" value="1"/>
</dbReference>
<feature type="transmembrane region" description="Helical" evidence="16">
    <location>
        <begin position="148"/>
        <end position="166"/>
    </location>
</feature>
<keyword evidence="8 16" id="KW-0812">Transmembrane</keyword>
<evidence type="ECO:0000256" key="4">
    <source>
        <dbReference type="ARBA" id="ARBA00022475"/>
    </source>
</evidence>
<evidence type="ECO:0000313" key="19">
    <source>
        <dbReference type="EMBL" id="VAW85446.1"/>
    </source>
</evidence>
<dbReference type="PANTHER" id="PTHR45436">
    <property type="entry name" value="SENSOR HISTIDINE KINASE YKOH"/>
    <property type="match status" value="1"/>
</dbReference>
<dbReference type="GO" id="GO:0005524">
    <property type="term" value="F:ATP binding"/>
    <property type="evidence" value="ECO:0007669"/>
    <property type="project" value="UniProtKB-KW"/>
</dbReference>
<dbReference type="EMBL" id="UOFO01000072">
    <property type="protein sequence ID" value="VAW85446.1"/>
    <property type="molecule type" value="Genomic_DNA"/>
</dbReference>
<evidence type="ECO:0000256" key="8">
    <source>
        <dbReference type="ARBA" id="ARBA00022692"/>
    </source>
</evidence>
<evidence type="ECO:0000256" key="5">
    <source>
        <dbReference type="ARBA" id="ARBA00022519"/>
    </source>
</evidence>
<comment type="catalytic activity">
    <reaction evidence="1">
        <text>ATP + protein L-histidine = ADP + protein N-phospho-L-histidine.</text>
        <dbReference type="EC" id="2.7.13.3"/>
    </reaction>
</comment>
<name>A0A3B0ZXY5_9ZZZZ</name>
<evidence type="ECO:0000256" key="3">
    <source>
        <dbReference type="ARBA" id="ARBA00012438"/>
    </source>
</evidence>
<evidence type="ECO:0000256" key="9">
    <source>
        <dbReference type="ARBA" id="ARBA00022741"/>
    </source>
</evidence>
<keyword evidence="12 16" id="KW-1133">Transmembrane helix</keyword>
<keyword evidence="5" id="KW-0997">Cell inner membrane</keyword>
<dbReference type="InterPro" id="IPR004358">
    <property type="entry name" value="Sig_transdc_His_kin-like_C"/>
</dbReference>
<dbReference type="PRINTS" id="PR00344">
    <property type="entry name" value="BCTRLSENSOR"/>
</dbReference>
<keyword evidence="4" id="KW-1003">Cell membrane</keyword>
<dbReference type="Pfam" id="PF00672">
    <property type="entry name" value="HAMP"/>
    <property type="match status" value="1"/>
</dbReference>
<dbReference type="InterPro" id="IPR003594">
    <property type="entry name" value="HATPase_dom"/>
</dbReference>
<feature type="domain" description="Histidine kinase" evidence="17">
    <location>
        <begin position="253"/>
        <end position="466"/>
    </location>
</feature>
<dbReference type="Gene3D" id="3.30.565.10">
    <property type="entry name" value="Histidine kinase-like ATPase, C-terminal domain"/>
    <property type="match status" value="1"/>
</dbReference>
<dbReference type="FunFam" id="1.10.287.130:FF:000001">
    <property type="entry name" value="Two-component sensor histidine kinase"/>
    <property type="match status" value="1"/>
</dbReference>
<evidence type="ECO:0000259" key="17">
    <source>
        <dbReference type="PROSITE" id="PS50109"/>
    </source>
</evidence>
<proteinExistence type="predicted"/>
<feature type="coiled-coil region" evidence="15">
    <location>
        <begin position="226"/>
        <end position="253"/>
    </location>
</feature>
<evidence type="ECO:0000256" key="7">
    <source>
        <dbReference type="ARBA" id="ARBA00022679"/>
    </source>
</evidence>
<dbReference type="Pfam" id="PF02518">
    <property type="entry name" value="HATPase_c"/>
    <property type="match status" value="1"/>
</dbReference>
<keyword evidence="6" id="KW-0597">Phosphoprotein</keyword>
<dbReference type="SMART" id="SM00388">
    <property type="entry name" value="HisKA"/>
    <property type="match status" value="1"/>
</dbReference>
<dbReference type="Pfam" id="PF21085">
    <property type="entry name" value="CusS"/>
    <property type="match status" value="1"/>
</dbReference>
<comment type="subcellular location">
    <subcellularLocation>
        <location evidence="2">Cell inner membrane</location>
        <topology evidence="2">Multi-pass membrane protein</topology>
    </subcellularLocation>
</comment>
<feature type="transmembrane region" description="Helical" evidence="16">
    <location>
        <begin position="172"/>
        <end position="191"/>
    </location>
</feature>
<dbReference type="InterPro" id="IPR003661">
    <property type="entry name" value="HisK_dim/P_dom"/>
</dbReference>
<dbReference type="NCBIfam" id="TIGR01386">
    <property type="entry name" value="cztS_silS_copS"/>
    <property type="match status" value="1"/>
</dbReference>
<evidence type="ECO:0000256" key="11">
    <source>
        <dbReference type="ARBA" id="ARBA00022840"/>
    </source>
</evidence>
<keyword evidence="14 16" id="KW-0472">Membrane</keyword>
<evidence type="ECO:0000256" key="2">
    <source>
        <dbReference type="ARBA" id="ARBA00004429"/>
    </source>
</evidence>
<keyword evidence="9" id="KW-0547">Nucleotide-binding</keyword>
<reference evidence="19" key="1">
    <citation type="submission" date="2018-06" db="EMBL/GenBank/DDBJ databases">
        <authorList>
            <person name="Zhirakovskaya E."/>
        </authorList>
    </citation>
    <scope>NUCLEOTIDE SEQUENCE</scope>
</reference>
<dbReference type="InterPro" id="IPR036890">
    <property type="entry name" value="HATPase_C_sf"/>
</dbReference>
<dbReference type="EC" id="2.7.13.3" evidence="3"/>
<keyword evidence="10 19" id="KW-0418">Kinase</keyword>
<gene>
    <name evidence="19" type="ORF">MNBD_GAMMA16-197</name>
</gene>
<dbReference type="NCBIfam" id="NF007345">
    <property type="entry name" value="PRK09835.1"/>
    <property type="match status" value="1"/>
</dbReference>
<dbReference type="AlphaFoldDB" id="A0A3B0ZXY5"/>
<dbReference type="InterPro" id="IPR005467">
    <property type="entry name" value="His_kinase_dom"/>
</dbReference>
<dbReference type="GO" id="GO:0005886">
    <property type="term" value="C:plasma membrane"/>
    <property type="evidence" value="ECO:0007669"/>
    <property type="project" value="UniProtKB-SubCell"/>
</dbReference>
<dbReference type="Gene3D" id="6.10.340.10">
    <property type="match status" value="1"/>
</dbReference>
<dbReference type="Gene3D" id="1.10.287.130">
    <property type="match status" value="1"/>
</dbReference>